<dbReference type="EMBL" id="FOSQ01000010">
    <property type="protein sequence ID" value="SFK90254.1"/>
    <property type="molecule type" value="Genomic_DNA"/>
</dbReference>
<organism evidence="2 3">
    <name type="scientific">Falsiroseomonas stagni DSM 19981</name>
    <dbReference type="NCBI Taxonomy" id="1123062"/>
    <lineage>
        <taxon>Bacteria</taxon>
        <taxon>Pseudomonadati</taxon>
        <taxon>Pseudomonadota</taxon>
        <taxon>Alphaproteobacteria</taxon>
        <taxon>Acetobacterales</taxon>
        <taxon>Roseomonadaceae</taxon>
        <taxon>Falsiroseomonas</taxon>
    </lineage>
</organism>
<dbReference type="RefSeq" id="WP_092961958.1">
    <property type="nucleotide sequence ID" value="NZ_FOSQ01000010.1"/>
</dbReference>
<evidence type="ECO:0000259" key="1">
    <source>
        <dbReference type="Pfam" id="PF03703"/>
    </source>
</evidence>
<proteinExistence type="predicted"/>
<feature type="domain" description="YdbS-like PH" evidence="1">
    <location>
        <begin position="37"/>
        <end position="111"/>
    </location>
</feature>
<gene>
    <name evidence="2" type="ORF">SAMN02745775_11058</name>
</gene>
<reference evidence="2 3" key="1">
    <citation type="submission" date="2016-10" db="EMBL/GenBank/DDBJ databases">
        <authorList>
            <person name="de Groot N.N."/>
        </authorList>
    </citation>
    <scope>NUCLEOTIDE SEQUENCE [LARGE SCALE GENOMIC DNA]</scope>
    <source>
        <strain evidence="2 3">DSM 19981</strain>
    </source>
</reference>
<accession>A0A1I4D901</accession>
<dbReference type="Proteomes" id="UP000199473">
    <property type="component" value="Unassembled WGS sequence"/>
</dbReference>
<protein>
    <submittedName>
        <fullName evidence="2">PH domain-containing protein</fullName>
    </submittedName>
</protein>
<dbReference type="AlphaFoldDB" id="A0A1I4D901"/>
<evidence type="ECO:0000313" key="3">
    <source>
        <dbReference type="Proteomes" id="UP000199473"/>
    </source>
</evidence>
<dbReference type="OrthoDB" id="7271441at2"/>
<evidence type="ECO:0000313" key="2">
    <source>
        <dbReference type="EMBL" id="SFK90254.1"/>
    </source>
</evidence>
<sequence length="129" mass="14458">MAETDILVTRETKRSYGLVRGSIAILCLGLPFLGRQRIQVTTERVIIESGFLTKVRDDVEVFRIRDVVTTQPLWHRLLGIGDVIIKATEGRTEERHTLRGVPDPIAVAEAIRQAWNQAARPRSATNIDG</sequence>
<name>A0A1I4D901_9PROT</name>
<dbReference type="InterPro" id="IPR005182">
    <property type="entry name" value="YdbS-like_PH"/>
</dbReference>
<dbReference type="STRING" id="1123062.SAMN02745775_11058"/>
<dbReference type="Pfam" id="PF03703">
    <property type="entry name" value="bPH_2"/>
    <property type="match status" value="1"/>
</dbReference>
<keyword evidence="3" id="KW-1185">Reference proteome</keyword>